<dbReference type="AlphaFoldDB" id="A0A423VAK9"/>
<evidence type="ECO:0000313" key="4">
    <source>
        <dbReference type="Proteomes" id="UP000283895"/>
    </source>
</evidence>
<feature type="region of interest" description="Disordered" evidence="1">
    <location>
        <begin position="793"/>
        <end position="853"/>
    </location>
</feature>
<dbReference type="InterPro" id="IPR003593">
    <property type="entry name" value="AAA+_ATPase"/>
</dbReference>
<feature type="compositionally biased region" description="Low complexity" evidence="1">
    <location>
        <begin position="815"/>
        <end position="834"/>
    </location>
</feature>
<comment type="caution">
    <text evidence="3">The sequence shown here is derived from an EMBL/GenBank/DDBJ whole genome shotgun (WGS) entry which is preliminary data.</text>
</comment>
<dbReference type="GO" id="GO:0005524">
    <property type="term" value="F:ATP binding"/>
    <property type="evidence" value="ECO:0007669"/>
    <property type="project" value="InterPro"/>
</dbReference>
<feature type="compositionally biased region" description="Basic and acidic residues" evidence="1">
    <location>
        <begin position="14"/>
        <end position="26"/>
    </location>
</feature>
<dbReference type="SUPFAM" id="SSF52540">
    <property type="entry name" value="P-loop containing nucleoside triphosphate hydrolases"/>
    <property type="match status" value="1"/>
</dbReference>
<dbReference type="Proteomes" id="UP000283895">
    <property type="component" value="Unassembled WGS sequence"/>
</dbReference>
<evidence type="ECO:0000256" key="1">
    <source>
        <dbReference type="SAM" id="MobiDB-lite"/>
    </source>
</evidence>
<name>A0A423VAK9_9PEZI</name>
<feature type="compositionally biased region" description="Basic and acidic residues" evidence="1">
    <location>
        <begin position="793"/>
        <end position="808"/>
    </location>
</feature>
<gene>
    <name evidence="3" type="ORF">VMCG_10295</name>
</gene>
<reference evidence="3 4" key="1">
    <citation type="submission" date="2015-09" db="EMBL/GenBank/DDBJ databases">
        <title>Host preference determinants of Valsa canker pathogens revealed by comparative genomics.</title>
        <authorList>
            <person name="Yin Z."/>
            <person name="Huang L."/>
        </authorList>
    </citation>
    <scope>NUCLEOTIDE SEQUENCE [LARGE SCALE GENOMIC DNA]</scope>
    <source>
        <strain evidence="3 4">03-1</strain>
    </source>
</reference>
<feature type="compositionally biased region" description="Polar residues" evidence="1">
    <location>
        <begin position="253"/>
        <end position="265"/>
    </location>
</feature>
<dbReference type="EMBL" id="LKEA01000086">
    <property type="protein sequence ID" value="ROV87890.1"/>
    <property type="molecule type" value="Genomic_DNA"/>
</dbReference>
<feature type="region of interest" description="Disordered" evidence="1">
    <location>
        <begin position="222"/>
        <end position="265"/>
    </location>
</feature>
<proteinExistence type="predicted"/>
<feature type="domain" description="AAA+ ATPase" evidence="2">
    <location>
        <begin position="563"/>
        <end position="683"/>
    </location>
</feature>
<accession>A0A423VAK9</accession>
<dbReference type="STRING" id="356882.A0A423VAK9"/>
<dbReference type="Pfam" id="PF22942">
    <property type="entry name" value="DUF7025"/>
    <property type="match status" value="1"/>
</dbReference>
<dbReference type="PANTHER" id="PTHR46411:SF2">
    <property type="entry name" value="AAA+ ATPASE DOMAIN-CONTAINING PROTEIN"/>
    <property type="match status" value="1"/>
</dbReference>
<dbReference type="Pfam" id="PF00004">
    <property type="entry name" value="AAA"/>
    <property type="match status" value="1"/>
</dbReference>
<dbReference type="InterPro" id="IPR056599">
    <property type="entry name" value="AAA_lid_fung"/>
</dbReference>
<dbReference type="OrthoDB" id="10042665at2759"/>
<dbReference type="GO" id="GO:0016887">
    <property type="term" value="F:ATP hydrolysis activity"/>
    <property type="evidence" value="ECO:0007669"/>
    <property type="project" value="InterPro"/>
</dbReference>
<dbReference type="SMART" id="SM00382">
    <property type="entry name" value="AAA"/>
    <property type="match status" value="1"/>
</dbReference>
<keyword evidence="4" id="KW-1185">Reference proteome</keyword>
<dbReference type="PANTHER" id="PTHR46411">
    <property type="entry name" value="FAMILY ATPASE, PUTATIVE-RELATED"/>
    <property type="match status" value="1"/>
</dbReference>
<dbReference type="InterPro" id="IPR003959">
    <property type="entry name" value="ATPase_AAA_core"/>
</dbReference>
<dbReference type="Gene3D" id="3.40.50.300">
    <property type="entry name" value="P-loop containing nucleotide triphosphate hydrolases"/>
    <property type="match status" value="1"/>
</dbReference>
<dbReference type="InterPro" id="IPR027417">
    <property type="entry name" value="P-loop_NTPase"/>
</dbReference>
<feature type="region of interest" description="Disordered" evidence="1">
    <location>
        <begin position="1"/>
        <end position="64"/>
    </location>
</feature>
<evidence type="ECO:0000313" key="3">
    <source>
        <dbReference type="EMBL" id="ROV87890.1"/>
    </source>
</evidence>
<feature type="compositionally biased region" description="Polar residues" evidence="1">
    <location>
        <begin position="1"/>
        <end position="12"/>
    </location>
</feature>
<sequence length="853" mass="96254">MATLHQTSTTPIKSAHEAPDETDTKELSSTNQKDGGVSRPPRKPESQEEDSDEQSSGTRIKVHVEGASRKLMRYISQLETRIRRLETGGHEEEVQTTRTRSGIIQFFLAADRPSIISGNAEDNRWKTRGTFTSEVDDVPLIRALYRWIGPKSDHEEHAPNPKDIEVLELRIASKPVVDFLNRQLEYDFGDDGVLHLVKPFRILIRNFSSIKEERDRLAKYKMADESGHPHSQAEAGATTDAGPSSRDGDSKEPQSAPSTTIDNNNNPVHDFHHLVHFVETYIGASLALYNDYAGNSLTKITFENLWMLFDIGDIIYCPLKKGGQKIKLQQVGPDRPYFTIAGLRPQAYRVSASIGGTPTERTISYSKVPDVPSSSGVKHNYFPAFDGEVEITSLEAYPIRYRTSPGVSNEDLAARGREFVDLMLVRHRKYDGLTASEKTEEVSFHARMEDETPRIRTEQDIARCEEFLDKENLLCLFEGIINGYSLRNRKWVQLDINLLQPVSYEDGWNELVLPKGHRKMVQAMVETLATESQLKTGVHDIEQRQPQPSIDKVGFDPVKQKGQGCVILLHGAPGVGKTSTAECVAAYTRRPLLPLTAGDIGYDPENVEAKLTEHFNVAQRWGCVMLLDEADKDDMQRNALVSVFLRVLEYYKGILILTTNRVGAFDEAFHSRIHLSLYYPTLGRDKTLEIFEMHFRRINKHNEERRQRGDAPIEAEKRRIQKYWKLNYEALRWNGRQIRNAFQTAMALAEYDARGSGKAPVITAKHFDTIANASADFAKYVTEVHGADADQIAMRDRNRLNHNPEARSKLKKLSKVSSSDSSDSEKSMSASSSGDDSDDVDDKKRKNLATLGY</sequence>
<protein>
    <recommendedName>
        <fullName evidence="2">AAA+ ATPase domain-containing protein</fullName>
    </recommendedName>
</protein>
<dbReference type="Pfam" id="PF23232">
    <property type="entry name" value="AAA_lid_13"/>
    <property type="match status" value="1"/>
</dbReference>
<dbReference type="InterPro" id="IPR054289">
    <property type="entry name" value="DUF7025"/>
</dbReference>
<organism evidence="3 4">
    <name type="scientific">Cytospora schulzeri</name>
    <dbReference type="NCBI Taxonomy" id="448051"/>
    <lineage>
        <taxon>Eukaryota</taxon>
        <taxon>Fungi</taxon>
        <taxon>Dikarya</taxon>
        <taxon>Ascomycota</taxon>
        <taxon>Pezizomycotina</taxon>
        <taxon>Sordariomycetes</taxon>
        <taxon>Sordariomycetidae</taxon>
        <taxon>Diaporthales</taxon>
        <taxon>Cytosporaceae</taxon>
        <taxon>Cytospora</taxon>
    </lineage>
</organism>
<evidence type="ECO:0000259" key="2">
    <source>
        <dbReference type="SMART" id="SM00382"/>
    </source>
</evidence>